<dbReference type="eggNOG" id="ENOG502QX97">
    <property type="taxonomic scope" value="Eukaryota"/>
</dbReference>
<protein>
    <submittedName>
        <fullName evidence="1">Uncharacterized protein</fullName>
    </submittedName>
</protein>
<comment type="caution">
    <text evidence="1">The sequence shown here is derived from an EMBL/GenBank/DDBJ whole genome shotgun (WGS) entry which is preliminary data.</text>
</comment>
<proteinExistence type="predicted"/>
<accession>A0A0W0FZE4</accession>
<dbReference type="EMBL" id="LATX01001438">
    <property type="protein sequence ID" value="KTB41680.1"/>
    <property type="molecule type" value="Genomic_DNA"/>
</dbReference>
<evidence type="ECO:0000313" key="2">
    <source>
        <dbReference type="Proteomes" id="UP000054988"/>
    </source>
</evidence>
<dbReference type="Proteomes" id="UP000054988">
    <property type="component" value="Unassembled WGS sequence"/>
</dbReference>
<dbReference type="AlphaFoldDB" id="A0A0W0FZE4"/>
<reference evidence="1 2" key="1">
    <citation type="submission" date="2015-12" db="EMBL/GenBank/DDBJ databases">
        <title>Draft genome sequence of Moniliophthora roreri, the causal agent of frosty pod rot of cacao.</title>
        <authorList>
            <person name="Aime M.C."/>
            <person name="Diaz-Valderrama J.R."/>
            <person name="Kijpornyongpan T."/>
            <person name="Phillips-Mora W."/>
        </authorList>
    </citation>
    <scope>NUCLEOTIDE SEQUENCE [LARGE SCALE GENOMIC DNA]</scope>
    <source>
        <strain evidence="1 2">MCA 2952</strain>
    </source>
</reference>
<name>A0A0W0FZE4_MONRR</name>
<gene>
    <name evidence="1" type="ORF">WG66_5829</name>
</gene>
<organism evidence="1 2">
    <name type="scientific">Moniliophthora roreri</name>
    <name type="common">Frosty pod rot fungus</name>
    <name type="synonym">Monilia roreri</name>
    <dbReference type="NCBI Taxonomy" id="221103"/>
    <lineage>
        <taxon>Eukaryota</taxon>
        <taxon>Fungi</taxon>
        <taxon>Dikarya</taxon>
        <taxon>Basidiomycota</taxon>
        <taxon>Agaricomycotina</taxon>
        <taxon>Agaricomycetes</taxon>
        <taxon>Agaricomycetidae</taxon>
        <taxon>Agaricales</taxon>
        <taxon>Marasmiineae</taxon>
        <taxon>Marasmiaceae</taxon>
        <taxon>Moniliophthora</taxon>
    </lineage>
</organism>
<evidence type="ECO:0000313" key="1">
    <source>
        <dbReference type="EMBL" id="KTB41680.1"/>
    </source>
</evidence>
<sequence>MTTSFPMSVSIREHPVKTLIELPKDHGVWKLLYELALAILLSPKLLCALATVTFDTTPDDPALQFRIKELRTYLLLEFPKIHFTNEREAYAWHYRDDAFNFPDDTRRQQRHTVHIKFSLYRELHMVFLHLAQKKYELYYEPCYLSFLRFFTFVCLLHEFGHLARTVFASQPTPLRYDPKTRTMKDGEAGYDVERLFFGAVVLMGYHAEGYTDRQFIRKWENVRVLGFKGTDDTRYLSFAQQSSHPLWEAINKDNLDDLEDLIGLLPTKNEDYRVDAVGRKSPSIGDIDFTPLTNCEGGPNMINGIPEATPGLAPTDSNCSLLCLSNSQDLSANDLALLGLNPNGVLVLDDRSATKDVIQVTNSNYARNLEL</sequence>